<reference evidence="2 3" key="1">
    <citation type="submission" date="2020-07" db="EMBL/GenBank/DDBJ databases">
        <authorList>
            <person name="Sun Q."/>
        </authorList>
    </citation>
    <scope>NUCLEOTIDE SEQUENCE [LARGE SCALE GENOMIC DNA]</scope>
    <source>
        <strain evidence="2 3">WYCCWR 11317</strain>
    </source>
</reference>
<dbReference type="InterPro" id="IPR010319">
    <property type="entry name" value="Transglutaminase-like_Cys_pept"/>
</dbReference>
<gene>
    <name evidence="2" type="ORF">HX902_30330</name>
</gene>
<dbReference type="RefSeq" id="WP_171604339.1">
    <property type="nucleotide sequence ID" value="NZ_JABFCQ010000004.1"/>
</dbReference>
<evidence type="ECO:0000313" key="2">
    <source>
        <dbReference type="EMBL" id="MBA5805917.1"/>
    </source>
</evidence>
<dbReference type="PANTHER" id="PTHR39327:SF1">
    <property type="entry name" value="BLR5470 PROTEIN"/>
    <property type="match status" value="1"/>
</dbReference>
<protein>
    <submittedName>
        <fullName evidence="2">Transglutaminase-like cysteine peptidase</fullName>
    </submittedName>
</protein>
<accession>A0ABR6AH15</accession>
<dbReference type="EMBL" id="JACGBJ010000025">
    <property type="protein sequence ID" value="MBA5805917.1"/>
    <property type="molecule type" value="Genomic_DNA"/>
</dbReference>
<dbReference type="Proteomes" id="UP000539787">
    <property type="component" value="Unassembled WGS sequence"/>
</dbReference>
<evidence type="ECO:0000256" key="1">
    <source>
        <dbReference type="SAM" id="SignalP"/>
    </source>
</evidence>
<organism evidence="2 3">
    <name type="scientific">Rhizobium changzhiense</name>
    <dbReference type="NCBI Taxonomy" id="2692317"/>
    <lineage>
        <taxon>Bacteria</taxon>
        <taxon>Pseudomonadati</taxon>
        <taxon>Pseudomonadota</taxon>
        <taxon>Alphaproteobacteria</taxon>
        <taxon>Hyphomicrobiales</taxon>
        <taxon>Rhizobiaceae</taxon>
        <taxon>Rhizobium/Agrobacterium group</taxon>
        <taxon>Rhizobium</taxon>
    </lineage>
</organism>
<proteinExistence type="predicted"/>
<comment type="caution">
    <text evidence="2">The sequence shown here is derived from an EMBL/GenBank/DDBJ whole genome shotgun (WGS) entry which is preliminary data.</text>
</comment>
<keyword evidence="3" id="KW-1185">Reference proteome</keyword>
<dbReference type="Gene3D" id="3.10.620.30">
    <property type="match status" value="1"/>
</dbReference>
<name>A0ABR6AH15_9HYPH</name>
<dbReference type="Pfam" id="PF06035">
    <property type="entry name" value="Peptidase_C93"/>
    <property type="match status" value="1"/>
</dbReference>
<feature type="chain" id="PRO_5046421877" evidence="1">
    <location>
        <begin position="24"/>
        <end position="200"/>
    </location>
</feature>
<feature type="signal peptide" evidence="1">
    <location>
        <begin position="1"/>
        <end position="23"/>
    </location>
</feature>
<sequence>MKKTFVTLLALAFTAGNACSAFAAGPAGFARGLNGSSAVSYISEKGKIIPPFAQVLFCAQNPAECRDNNGLSVVALTDEQMLQLKNVNSTVNRTMIGRNDSRSELNGDVWKVNVRSGDCEDFALTKRSRLIAMGWSSRALRIATAYTPSGEGHAVLVVRTDKGDLVLDNRKSSIKNWRDTDLRWDKIQSGTDPYVWYRLS</sequence>
<dbReference type="PANTHER" id="PTHR39327">
    <property type="match status" value="1"/>
</dbReference>
<evidence type="ECO:0000313" key="3">
    <source>
        <dbReference type="Proteomes" id="UP000539787"/>
    </source>
</evidence>
<keyword evidence="1" id="KW-0732">Signal</keyword>